<feature type="domain" description="Glycosyl hydrolase family 81 C-terminal" evidence="9">
    <location>
        <begin position="96"/>
        <end position="397"/>
    </location>
</feature>
<dbReference type="PANTHER" id="PTHR31983:SF22">
    <property type="entry name" value="GLUCAN ENDO-1,3-BETA-D-GLUCOSIDASE"/>
    <property type="match status" value="1"/>
</dbReference>
<dbReference type="GO" id="GO:0042973">
    <property type="term" value="F:glucan endo-1,3-beta-D-glucosidase activity"/>
    <property type="evidence" value="ECO:0007669"/>
    <property type="project" value="UniProtKB-EC"/>
</dbReference>
<keyword evidence="4" id="KW-0378">Hydrolase</keyword>
<protein>
    <recommendedName>
        <fullName evidence="3">glucan endo-1,3-beta-D-glucosidase</fullName>
        <ecNumber evidence="3">3.2.1.39</ecNumber>
    </recommendedName>
</protein>
<comment type="similarity">
    <text evidence="2">Belongs to the glycosyl hydrolase 81 family.</text>
</comment>
<keyword evidence="5" id="KW-0119">Carbohydrate metabolism</keyword>
<evidence type="ECO:0000256" key="6">
    <source>
        <dbReference type="ARBA" id="ARBA00023295"/>
    </source>
</evidence>
<dbReference type="PROSITE" id="PS52008">
    <property type="entry name" value="GH81"/>
    <property type="match status" value="1"/>
</dbReference>
<dbReference type="GO" id="GO:0071555">
    <property type="term" value="P:cell wall organization"/>
    <property type="evidence" value="ECO:0007669"/>
    <property type="project" value="UniProtKB-KW"/>
</dbReference>
<evidence type="ECO:0000256" key="3">
    <source>
        <dbReference type="ARBA" id="ARBA00012780"/>
    </source>
</evidence>
<organism evidence="10 11">
    <name type="scientific">Trifolium subterraneum</name>
    <name type="common">Subterranean clover</name>
    <dbReference type="NCBI Taxonomy" id="3900"/>
    <lineage>
        <taxon>Eukaryota</taxon>
        <taxon>Viridiplantae</taxon>
        <taxon>Streptophyta</taxon>
        <taxon>Embryophyta</taxon>
        <taxon>Tracheophyta</taxon>
        <taxon>Spermatophyta</taxon>
        <taxon>Magnoliopsida</taxon>
        <taxon>eudicotyledons</taxon>
        <taxon>Gunneridae</taxon>
        <taxon>Pentapetalae</taxon>
        <taxon>rosids</taxon>
        <taxon>fabids</taxon>
        <taxon>Fabales</taxon>
        <taxon>Fabaceae</taxon>
        <taxon>Papilionoideae</taxon>
        <taxon>50 kb inversion clade</taxon>
        <taxon>NPAAA clade</taxon>
        <taxon>Hologalegina</taxon>
        <taxon>IRL clade</taxon>
        <taxon>Trifolieae</taxon>
        <taxon>Trifolium</taxon>
    </lineage>
</organism>
<evidence type="ECO:0000256" key="2">
    <source>
        <dbReference type="ARBA" id="ARBA00010730"/>
    </source>
</evidence>
<dbReference type="Pfam" id="PF17652">
    <property type="entry name" value="Glyco_hydro81C"/>
    <property type="match status" value="1"/>
</dbReference>
<dbReference type="EC" id="3.2.1.39" evidence="3"/>
<gene>
    <name evidence="10" type="ORF">TSUD_285730</name>
</gene>
<keyword evidence="7" id="KW-0961">Cell wall biogenesis/degradation</keyword>
<sequence>MVKIALLPDSDSKNEAVLDSYSSCYPVSGNAVFTRPFCIEYKWKKKGSGDLLLLANPLHLQLLCDIIDCDVTVLAGFKYKSIDGDLIGIVGDTWLLKTDPISVKVKKFLKETIEPWLDGTFNGNGFLYDHKWGGIVTKQGCADSNDWIGSEFYNAQLNHLGYFLYGIAVLVKLDPDWGRKYKPQAYSLMEDFMNLSTCLNPNYTRLRCFDLYKLHSWAGGLTEFADGRYQKGTTEAINAYYSATLLGLAYGDANTVAIGSTLTALEIKAAQMWWHIKEGGNMYEEEFTKVNRMIGLAWSNKRDMELWFGYLDARQCLLGIQVLPLIPISEVLFSDVDYVEDLVEWALPALESDGVGEGWKGFVYALKGIYDKDGALEKVRNLSGFDDGNSFTNLLWWIHSRG</sequence>
<evidence type="ECO:0000256" key="8">
    <source>
        <dbReference type="ARBA" id="ARBA00023326"/>
    </source>
</evidence>
<keyword evidence="6" id="KW-0326">Glycosidase</keyword>
<accession>A0A2Z6NMH6</accession>
<comment type="catalytic activity">
    <reaction evidence="1">
        <text>Hydrolysis of (1-&gt;3)-beta-D-glucosidic linkages in (1-&gt;3)-beta-D-glucans.</text>
        <dbReference type="EC" id="3.2.1.39"/>
    </reaction>
</comment>
<name>A0A2Z6NMH6_TRISU</name>
<dbReference type="InterPro" id="IPR040720">
    <property type="entry name" value="GH81_C"/>
</dbReference>
<keyword evidence="8" id="KW-0624">Polysaccharide degradation</keyword>
<dbReference type="PANTHER" id="PTHR31983">
    <property type="entry name" value="ENDO-1,3(4)-BETA-GLUCANASE 1"/>
    <property type="match status" value="1"/>
</dbReference>
<evidence type="ECO:0000313" key="10">
    <source>
        <dbReference type="EMBL" id="GAU45604.1"/>
    </source>
</evidence>
<dbReference type="InterPro" id="IPR005200">
    <property type="entry name" value="Endo-beta-glucanase"/>
</dbReference>
<dbReference type="EMBL" id="DF974134">
    <property type="protein sequence ID" value="GAU45604.1"/>
    <property type="molecule type" value="Genomic_DNA"/>
</dbReference>
<evidence type="ECO:0000313" key="11">
    <source>
        <dbReference type="Proteomes" id="UP000242715"/>
    </source>
</evidence>
<reference evidence="11" key="1">
    <citation type="journal article" date="2017" name="Front. Plant Sci.">
        <title>Climate Clever Clovers: New Paradigm to Reduce the Environmental Footprint of Ruminants by Breeding Low Methanogenic Forages Utilizing Haplotype Variation.</title>
        <authorList>
            <person name="Kaur P."/>
            <person name="Appels R."/>
            <person name="Bayer P.E."/>
            <person name="Keeble-Gagnere G."/>
            <person name="Wang J."/>
            <person name="Hirakawa H."/>
            <person name="Shirasawa K."/>
            <person name="Vercoe P."/>
            <person name="Stefanova K."/>
            <person name="Durmic Z."/>
            <person name="Nichols P."/>
            <person name="Revell C."/>
            <person name="Isobe S.N."/>
            <person name="Edwards D."/>
            <person name="Erskine W."/>
        </authorList>
    </citation>
    <scope>NUCLEOTIDE SEQUENCE [LARGE SCALE GENOMIC DNA]</scope>
    <source>
        <strain evidence="11">cv. Daliak</strain>
    </source>
</reference>
<dbReference type="GO" id="GO:0052861">
    <property type="term" value="F:endo-1,3(4)-beta-glucanase activity"/>
    <property type="evidence" value="ECO:0007669"/>
    <property type="project" value="InterPro"/>
</dbReference>
<keyword evidence="11" id="KW-1185">Reference proteome</keyword>
<dbReference type="Proteomes" id="UP000242715">
    <property type="component" value="Unassembled WGS sequence"/>
</dbReference>
<dbReference type="OrthoDB" id="4473401at2759"/>
<evidence type="ECO:0000256" key="4">
    <source>
        <dbReference type="ARBA" id="ARBA00022801"/>
    </source>
</evidence>
<evidence type="ECO:0000256" key="1">
    <source>
        <dbReference type="ARBA" id="ARBA00000382"/>
    </source>
</evidence>
<proteinExistence type="inferred from homology"/>
<evidence type="ECO:0000256" key="5">
    <source>
        <dbReference type="ARBA" id="ARBA00023277"/>
    </source>
</evidence>
<dbReference type="AlphaFoldDB" id="A0A2Z6NMH6"/>
<dbReference type="GO" id="GO:0000272">
    <property type="term" value="P:polysaccharide catabolic process"/>
    <property type="evidence" value="ECO:0007669"/>
    <property type="project" value="UniProtKB-KW"/>
</dbReference>
<evidence type="ECO:0000259" key="9">
    <source>
        <dbReference type="Pfam" id="PF17652"/>
    </source>
</evidence>
<evidence type="ECO:0000256" key="7">
    <source>
        <dbReference type="ARBA" id="ARBA00023316"/>
    </source>
</evidence>